<feature type="transmembrane region" description="Helical" evidence="1">
    <location>
        <begin position="6"/>
        <end position="24"/>
    </location>
</feature>
<dbReference type="VEuPathDB" id="FungiDB:DIURU_002549"/>
<dbReference type="OMA" id="YQAQFLY"/>
<evidence type="ECO:0000256" key="1">
    <source>
        <dbReference type="SAM" id="Phobius"/>
    </source>
</evidence>
<dbReference type="Proteomes" id="UP000449547">
    <property type="component" value="Unassembled WGS sequence"/>
</dbReference>
<dbReference type="GeneID" id="54781200"/>
<protein>
    <submittedName>
        <fullName evidence="2">Uncharacterized protein</fullName>
    </submittedName>
</protein>
<name>A0A642UPJ6_DIURU</name>
<feature type="transmembrane region" description="Helical" evidence="1">
    <location>
        <begin position="186"/>
        <end position="205"/>
    </location>
</feature>
<gene>
    <name evidence="2" type="ORF">DIURU_002549</name>
</gene>
<keyword evidence="1" id="KW-0472">Membrane</keyword>
<organism evidence="2 3">
    <name type="scientific">Diutina rugosa</name>
    <name type="common">Yeast</name>
    <name type="synonym">Candida rugosa</name>
    <dbReference type="NCBI Taxonomy" id="5481"/>
    <lineage>
        <taxon>Eukaryota</taxon>
        <taxon>Fungi</taxon>
        <taxon>Dikarya</taxon>
        <taxon>Ascomycota</taxon>
        <taxon>Saccharomycotina</taxon>
        <taxon>Pichiomycetes</taxon>
        <taxon>Debaryomycetaceae</taxon>
        <taxon>Diutina</taxon>
    </lineage>
</organism>
<evidence type="ECO:0000313" key="3">
    <source>
        <dbReference type="Proteomes" id="UP000449547"/>
    </source>
</evidence>
<feature type="transmembrane region" description="Helical" evidence="1">
    <location>
        <begin position="217"/>
        <end position="240"/>
    </location>
</feature>
<dbReference type="EMBL" id="SWFT01000072">
    <property type="protein sequence ID" value="KAA8903121.1"/>
    <property type="molecule type" value="Genomic_DNA"/>
</dbReference>
<dbReference type="OrthoDB" id="75720at2759"/>
<sequence length="242" mass="27007">MDITQALAVAAAVGESYALFKLLAHIKRTHSVYGISVDFSILQLASSLATVVSGLLYHFSESVNVQYFKRYPLDVDGGATYSILLLVQALELYLAALLAVWVLLKYRATHHCWQYWSVTCMAWLAIWATTIGYFVYCWLRGRATINALDIAEAIRAGGDISRAIRFMPQVTTNIFTSVFKGFPPRWWPLQMVAVALYAVAVVTYHPFVANMPSMVSVYIELMSLICLGIQRMVFVSSSVLPS</sequence>
<dbReference type="AlphaFoldDB" id="A0A642UPJ6"/>
<keyword evidence="1" id="KW-1133">Transmembrane helix</keyword>
<keyword evidence="3" id="KW-1185">Reference proteome</keyword>
<reference evidence="2 3" key="1">
    <citation type="submission" date="2019-07" db="EMBL/GenBank/DDBJ databases">
        <title>Genome assembly of two rare yeast pathogens: Diutina rugosa and Trichomonascus ciferrii.</title>
        <authorList>
            <person name="Mixao V."/>
            <person name="Saus E."/>
            <person name="Hansen A."/>
            <person name="Lass-Flor C."/>
            <person name="Gabaldon T."/>
        </authorList>
    </citation>
    <scope>NUCLEOTIDE SEQUENCE [LARGE SCALE GENOMIC DNA]</scope>
    <source>
        <strain evidence="2 3">CBS 613</strain>
    </source>
</reference>
<evidence type="ECO:0000313" key="2">
    <source>
        <dbReference type="EMBL" id="KAA8903121.1"/>
    </source>
</evidence>
<feature type="transmembrane region" description="Helical" evidence="1">
    <location>
        <begin position="115"/>
        <end position="136"/>
    </location>
</feature>
<proteinExistence type="predicted"/>
<accession>A0A642UPJ6</accession>
<dbReference type="RefSeq" id="XP_034012638.1">
    <property type="nucleotide sequence ID" value="XM_034155212.1"/>
</dbReference>
<feature type="transmembrane region" description="Helical" evidence="1">
    <location>
        <begin position="79"/>
        <end position="103"/>
    </location>
</feature>
<keyword evidence="1" id="KW-0812">Transmembrane</keyword>
<feature type="transmembrane region" description="Helical" evidence="1">
    <location>
        <begin position="36"/>
        <end position="59"/>
    </location>
</feature>
<comment type="caution">
    <text evidence="2">The sequence shown here is derived from an EMBL/GenBank/DDBJ whole genome shotgun (WGS) entry which is preliminary data.</text>
</comment>